<reference evidence="2" key="3">
    <citation type="submission" date="2015-06" db="UniProtKB">
        <authorList>
            <consortium name="EnsemblMetazoa"/>
        </authorList>
    </citation>
    <scope>IDENTIFICATION</scope>
</reference>
<evidence type="ECO:0000313" key="1">
    <source>
        <dbReference type="EMBL" id="ESN98453.1"/>
    </source>
</evidence>
<evidence type="ECO:0000313" key="3">
    <source>
        <dbReference type="Proteomes" id="UP000015101"/>
    </source>
</evidence>
<dbReference type="EnsemblMetazoa" id="HelroT176929">
    <property type="protein sequence ID" value="HelroP176929"/>
    <property type="gene ID" value="HelroG176929"/>
</dbReference>
<accession>T1FB19</accession>
<dbReference type="OrthoDB" id="6160805at2759"/>
<sequence length="133" mass="15641">MKCSCLTVCNYKLRRKLKKAINRAMSLLDDNNCHSTLLHVLSSPNNKNNINNNSKCRDGQRCFLKKLNYQNDIVCPSDDNFSCFAKGREYGSSSITHQYTEQEREMLADYESLEYLPYHSYVYREWTRNHPAQ</sequence>
<dbReference type="HOGENOM" id="CLU_1908969_0_0_1"/>
<dbReference type="EMBL" id="AMQM01005882">
    <property type="status" value="NOT_ANNOTATED_CDS"/>
    <property type="molecule type" value="Genomic_DNA"/>
</dbReference>
<dbReference type="KEGG" id="hro:HELRODRAFT_176929"/>
<dbReference type="STRING" id="6412.T1FB19"/>
<dbReference type="EMBL" id="KB097144">
    <property type="protein sequence ID" value="ESN98453.1"/>
    <property type="molecule type" value="Genomic_DNA"/>
</dbReference>
<reference evidence="1 3" key="2">
    <citation type="journal article" date="2013" name="Nature">
        <title>Insights into bilaterian evolution from three spiralian genomes.</title>
        <authorList>
            <person name="Simakov O."/>
            <person name="Marletaz F."/>
            <person name="Cho S.J."/>
            <person name="Edsinger-Gonzales E."/>
            <person name="Havlak P."/>
            <person name="Hellsten U."/>
            <person name="Kuo D.H."/>
            <person name="Larsson T."/>
            <person name="Lv J."/>
            <person name="Arendt D."/>
            <person name="Savage R."/>
            <person name="Osoegawa K."/>
            <person name="de Jong P."/>
            <person name="Grimwood J."/>
            <person name="Chapman J.A."/>
            <person name="Shapiro H."/>
            <person name="Aerts A."/>
            <person name="Otillar R.P."/>
            <person name="Terry A.Y."/>
            <person name="Boore J.L."/>
            <person name="Grigoriev I.V."/>
            <person name="Lindberg D.R."/>
            <person name="Seaver E.C."/>
            <person name="Weisblat D.A."/>
            <person name="Putnam N.H."/>
            <person name="Rokhsar D.S."/>
        </authorList>
    </citation>
    <scope>NUCLEOTIDE SEQUENCE</scope>
</reference>
<dbReference type="CTD" id="20206018"/>
<keyword evidence="3" id="KW-1185">Reference proteome</keyword>
<proteinExistence type="predicted"/>
<name>T1FB19_HELRO</name>
<dbReference type="Proteomes" id="UP000015101">
    <property type="component" value="Unassembled WGS sequence"/>
</dbReference>
<protein>
    <submittedName>
        <fullName evidence="1 2">Uncharacterized protein</fullName>
    </submittedName>
</protein>
<dbReference type="InParanoid" id="T1FB19"/>
<organism evidence="2 3">
    <name type="scientific">Helobdella robusta</name>
    <name type="common">Californian leech</name>
    <dbReference type="NCBI Taxonomy" id="6412"/>
    <lineage>
        <taxon>Eukaryota</taxon>
        <taxon>Metazoa</taxon>
        <taxon>Spiralia</taxon>
        <taxon>Lophotrochozoa</taxon>
        <taxon>Annelida</taxon>
        <taxon>Clitellata</taxon>
        <taxon>Hirudinea</taxon>
        <taxon>Rhynchobdellida</taxon>
        <taxon>Glossiphoniidae</taxon>
        <taxon>Helobdella</taxon>
    </lineage>
</organism>
<dbReference type="RefSeq" id="XP_009023409.1">
    <property type="nucleotide sequence ID" value="XM_009025161.1"/>
</dbReference>
<evidence type="ECO:0000313" key="2">
    <source>
        <dbReference type="EnsemblMetazoa" id="HelroP176929"/>
    </source>
</evidence>
<reference evidence="3" key="1">
    <citation type="submission" date="2012-12" db="EMBL/GenBank/DDBJ databases">
        <authorList>
            <person name="Hellsten U."/>
            <person name="Grimwood J."/>
            <person name="Chapman J.A."/>
            <person name="Shapiro H."/>
            <person name="Aerts A."/>
            <person name="Otillar R.P."/>
            <person name="Terry A.Y."/>
            <person name="Boore J.L."/>
            <person name="Simakov O."/>
            <person name="Marletaz F."/>
            <person name="Cho S.-J."/>
            <person name="Edsinger-Gonzales E."/>
            <person name="Havlak P."/>
            <person name="Kuo D.-H."/>
            <person name="Larsson T."/>
            <person name="Lv J."/>
            <person name="Arendt D."/>
            <person name="Savage R."/>
            <person name="Osoegawa K."/>
            <person name="de Jong P."/>
            <person name="Lindberg D.R."/>
            <person name="Seaver E.C."/>
            <person name="Weisblat D.A."/>
            <person name="Putnam N.H."/>
            <person name="Grigoriev I.V."/>
            <person name="Rokhsar D.S."/>
        </authorList>
    </citation>
    <scope>NUCLEOTIDE SEQUENCE</scope>
</reference>
<dbReference type="AlphaFoldDB" id="T1FB19"/>
<gene>
    <name evidence="2" type="primary">20206018</name>
    <name evidence="1" type="ORF">HELRODRAFT_176929</name>
</gene>
<dbReference type="GeneID" id="20206018"/>